<dbReference type="EMBL" id="CP116423">
    <property type="protein sequence ID" value="WCE69234.1"/>
    <property type="molecule type" value="Genomic_DNA"/>
</dbReference>
<name>A0AAX3LKR6_9RHOB</name>
<dbReference type="Proteomes" id="UP001210770">
    <property type="component" value="Chromosome"/>
</dbReference>
<accession>A0AAX3LKR6</accession>
<protein>
    <submittedName>
        <fullName evidence="2">Uncharacterized protein</fullName>
    </submittedName>
</protein>
<feature type="compositionally biased region" description="Polar residues" evidence="1">
    <location>
        <begin position="1"/>
        <end position="20"/>
    </location>
</feature>
<feature type="region of interest" description="Disordered" evidence="1">
    <location>
        <begin position="1"/>
        <end position="24"/>
    </location>
</feature>
<reference evidence="2" key="1">
    <citation type="submission" date="2023-01" db="EMBL/GenBank/DDBJ databases">
        <title>Comparative genomic analysis of cold water coral derived Sulfitobacter faviae: insights into their metabolism and habitat adaptation.</title>
        <authorList>
            <person name="Guo Y."/>
            <person name="Lin S."/>
            <person name="Huang Z."/>
            <person name="Tang K."/>
            <person name="Wang X."/>
        </authorList>
    </citation>
    <scope>NUCLEOTIDE SEQUENCE</scope>
    <source>
        <strain evidence="2">SCSIO W_1865</strain>
    </source>
</reference>
<proteinExistence type="predicted"/>
<gene>
    <name evidence="2" type="ORF">PL336_10510</name>
</gene>
<evidence type="ECO:0000313" key="3">
    <source>
        <dbReference type="Proteomes" id="UP001210770"/>
    </source>
</evidence>
<sequence>MSEQVNSIFSTEPSAKSRNTSLDKEVCANGDGPGRASALEVWIHARSARARGPYRQCVLASTKINASEFAKKYFRLIFYFTTFDHFPNQYPGFFANNPAFQRKDLRRSRQKYDPVALISTQTTESNQSANRPYLKRCRSAQGDITPEVRTLAAGAWSMGTMRSAKRTEKLVVKENTAAAMFDMTTTEFRELVAQGALPGPVKIGNLKRWRVDLLHTVFDAEAARPEEEFTL</sequence>
<dbReference type="AlphaFoldDB" id="A0AAX3LKR6"/>
<dbReference type="RefSeq" id="WP_271687545.1">
    <property type="nucleotide sequence ID" value="NZ_CP116423.1"/>
</dbReference>
<evidence type="ECO:0000256" key="1">
    <source>
        <dbReference type="SAM" id="MobiDB-lite"/>
    </source>
</evidence>
<evidence type="ECO:0000313" key="2">
    <source>
        <dbReference type="EMBL" id="WCE69234.1"/>
    </source>
</evidence>
<organism evidence="2 3">
    <name type="scientific">Sulfitobacter faviae</name>
    <dbReference type="NCBI Taxonomy" id="1775881"/>
    <lineage>
        <taxon>Bacteria</taxon>
        <taxon>Pseudomonadati</taxon>
        <taxon>Pseudomonadota</taxon>
        <taxon>Alphaproteobacteria</taxon>
        <taxon>Rhodobacterales</taxon>
        <taxon>Roseobacteraceae</taxon>
        <taxon>Sulfitobacter</taxon>
    </lineage>
</organism>